<comment type="caution">
    <text evidence="2">The sequence shown here is derived from an EMBL/GenBank/DDBJ whole genome shotgun (WGS) entry which is preliminary data.</text>
</comment>
<accession>A0AAD7R8E3</accession>
<keyword evidence="3" id="KW-1185">Reference proteome</keyword>
<dbReference type="Proteomes" id="UP001221898">
    <property type="component" value="Unassembled WGS sequence"/>
</dbReference>
<gene>
    <name evidence="2" type="ORF">AAFF_G00338690</name>
</gene>
<protein>
    <submittedName>
        <fullName evidence="2">Uncharacterized protein</fullName>
    </submittedName>
</protein>
<evidence type="ECO:0000256" key="1">
    <source>
        <dbReference type="SAM" id="MobiDB-lite"/>
    </source>
</evidence>
<organism evidence="2 3">
    <name type="scientific">Aldrovandia affinis</name>
    <dbReference type="NCBI Taxonomy" id="143900"/>
    <lineage>
        <taxon>Eukaryota</taxon>
        <taxon>Metazoa</taxon>
        <taxon>Chordata</taxon>
        <taxon>Craniata</taxon>
        <taxon>Vertebrata</taxon>
        <taxon>Euteleostomi</taxon>
        <taxon>Actinopterygii</taxon>
        <taxon>Neopterygii</taxon>
        <taxon>Teleostei</taxon>
        <taxon>Notacanthiformes</taxon>
        <taxon>Halosauridae</taxon>
        <taxon>Aldrovandia</taxon>
    </lineage>
</organism>
<evidence type="ECO:0000313" key="2">
    <source>
        <dbReference type="EMBL" id="KAJ8366855.1"/>
    </source>
</evidence>
<name>A0AAD7R8E3_9TELE</name>
<feature type="region of interest" description="Disordered" evidence="1">
    <location>
        <begin position="1"/>
        <end position="38"/>
    </location>
</feature>
<proteinExistence type="predicted"/>
<dbReference type="EMBL" id="JAINUG010000535">
    <property type="protein sequence ID" value="KAJ8366855.1"/>
    <property type="molecule type" value="Genomic_DNA"/>
</dbReference>
<feature type="region of interest" description="Disordered" evidence="1">
    <location>
        <begin position="76"/>
        <end position="107"/>
    </location>
</feature>
<feature type="compositionally biased region" description="Basic and acidic residues" evidence="1">
    <location>
        <begin position="87"/>
        <end position="99"/>
    </location>
</feature>
<sequence>MGGVMRPGRTVSSPEGEEQKTVQRCDGPPEGDLTGEANKDGLDVLWKHPHAGHRLTPDLFTLALKEPQGRLAFIVNSSRPIQTQETSHGERTDEERVRSDTCAGSRS</sequence>
<dbReference type="AlphaFoldDB" id="A0AAD7R8E3"/>
<feature type="compositionally biased region" description="Polar residues" evidence="1">
    <location>
        <begin position="76"/>
        <end position="86"/>
    </location>
</feature>
<evidence type="ECO:0000313" key="3">
    <source>
        <dbReference type="Proteomes" id="UP001221898"/>
    </source>
</evidence>
<reference evidence="2" key="1">
    <citation type="journal article" date="2023" name="Science">
        <title>Genome structures resolve the early diversification of teleost fishes.</title>
        <authorList>
            <person name="Parey E."/>
            <person name="Louis A."/>
            <person name="Montfort J."/>
            <person name="Bouchez O."/>
            <person name="Roques C."/>
            <person name="Iampietro C."/>
            <person name="Lluch J."/>
            <person name="Castinel A."/>
            <person name="Donnadieu C."/>
            <person name="Desvignes T."/>
            <person name="Floi Bucao C."/>
            <person name="Jouanno E."/>
            <person name="Wen M."/>
            <person name="Mejri S."/>
            <person name="Dirks R."/>
            <person name="Jansen H."/>
            <person name="Henkel C."/>
            <person name="Chen W.J."/>
            <person name="Zahm M."/>
            <person name="Cabau C."/>
            <person name="Klopp C."/>
            <person name="Thompson A.W."/>
            <person name="Robinson-Rechavi M."/>
            <person name="Braasch I."/>
            <person name="Lecointre G."/>
            <person name="Bobe J."/>
            <person name="Postlethwait J.H."/>
            <person name="Berthelot C."/>
            <person name="Roest Crollius H."/>
            <person name="Guiguen Y."/>
        </authorList>
    </citation>
    <scope>NUCLEOTIDE SEQUENCE</scope>
    <source>
        <strain evidence="2">NC1722</strain>
    </source>
</reference>